<dbReference type="PANTHER" id="PTHR48106:SF13">
    <property type="entry name" value="QUINONE OXIDOREDUCTASE-RELATED"/>
    <property type="match status" value="1"/>
</dbReference>
<evidence type="ECO:0000256" key="1">
    <source>
        <dbReference type="ARBA" id="ARBA00022857"/>
    </source>
</evidence>
<keyword evidence="1" id="KW-0521">NADP</keyword>
<dbReference type="OrthoDB" id="9805883at2"/>
<dbReference type="Gene3D" id="3.90.180.10">
    <property type="entry name" value="Medium-chain alcohol dehydrogenases, catalytic domain"/>
    <property type="match status" value="1"/>
</dbReference>
<dbReference type="SMART" id="SM00829">
    <property type="entry name" value="PKS_ER"/>
    <property type="match status" value="1"/>
</dbReference>
<dbReference type="Pfam" id="PF00107">
    <property type="entry name" value="ADH_zinc_N"/>
    <property type="match status" value="1"/>
</dbReference>
<dbReference type="PANTHER" id="PTHR48106">
    <property type="entry name" value="QUINONE OXIDOREDUCTASE PIG3-RELATED"/>
    <property type="match status" value="1"/>
</dbReference>
<name>A0A6N8DJL8_RHOAC</name>
<dbReference type="Pfam" id="PF08240">
    <property type="entry name" value="ADH_N"/>
    <property type="match status" value="1"/>
</dbReference>
<evidence type="ECO:0000313" key="4">
    <source>
        <dbReference type="EMBL" id="MTV29383.1"/>
    </source>
</evidence>
<dbReference type="InterPro" id="IPR013154">
    <property type="entry name" value="ADH-like_N"/>
</dbReference>
<dbReference type="EMBL" id="WNKS01000001">
    <property type="protein sequence ID" value="MTV29383.1"/>
    <property type="molecule type" value="Genomic_DNA"/>
</dbReference>
<dbReference type="GO" id="GO:0005829">
    <property type="term" value="C:cytosol"/>
    <property type="evidence" value="ECO:0007669"/>
    <property type="project" value="TreeGrafter"/>
</dbReference>
<reference evidence="4 5" key="1">
    <citation type="submission" date="2019-11" db="EMBL/GenBank/DDBJ databases">
        <title>Whole-genome sequence of a Rhodoblastus acidophilus DSM 142.</title>
        <authorList>
            <person name="Kyndt J.A."/>
            <person name="Meyer T.E."/>
        </authorList>
    </citation>
    <scope>NUCLEOTIDE SEQUENCE [LARGE SCALE GENOMIC DNA]</scope>
    <source>
        <strain evidence="4 5">DSM 142</strain>
    </source>
</reference>
<dbReference type="NCBIfam" id="NF008024">
    <property type="entry name" value="PRK10754.1"/>
    <property type="match status" value="1"/>
</dbReference>
<evidence type="ECO:0000256" key="2">
    <source>
        <dbReference type="ARBA" id="ARBA00023002"/>
    </source>
</evidence>
<dbReference type="CDD" id="cd05286">
    <property type="entry name" value="QOR2"/>
    <property type="match status" value="1"/>
</dbReference>
<dbReference type="RefSeq" id="WP_155444061.1">
    <property type="nucleotide sequence ID" value="NZ_JAOQNR010000001.1"/>
</dbReference>
<dbReference type="Gene3D" id="3.40.50.720">
    <property type="entry name" value="NAD(P)-binding Rossmann-like Domain"/>
    <property type="match status" value="1"/>
</dbReference>
<dbReference type="EC" id="1.6.5.5" evidence="4"/>
<protein>
    <submittedName>
        <fullName evidence="4">NADPH:quinone reductase</fullName>
        <ecNumber evidence="4">1.6.5.5</ecNumber>
    </submittedName>
</protein>
<dbReference type="InterPro" id="IPR002364">
    <property type="entry name" value="Quin_OxRdtase/zeta-crystal_CS"/>
</dbReference>
<evidence type="ECO:0000259" key="3">
    <source>
        <dbReference type="SMART" id="SM00829"/>
    </source>
</evidence>
<dbReference type="InterPro" id="IPR013149">
    <property type="entry name" value="ADH-like_C"/>
</dbReference>
<evidence type="ECO:0000313" key="5">
    <source>
        <dbReference type="Proteomes" id="UP000439113"/>
    </source>
</evidence>
<dbReference type="InterPro" id="IPR047618">
    <property type="entry name" value="QOR-like"/>
</dbReference>
<dbReference type="GO" id="GO:0035925">
    <property type="term" value="F:mRNA 3'-UTR AU-rich region binding"/>
    <property type="evidence" value="ECO:0007669"/>
    <property type="project" value="TreeGrafter"/>
</dbReference>
<dbReference type="InterPro" id="IPR036291">
    <property type="entry name" value="NAD(P)-bd_dom_sf"/>
</dbReference>
<accession>A0A6N8DJL8</accession>
<dbReference type="GO" id="GO:0070402">
    <property type="term" value="F:NADPH binding"/>
    <property type="evidence" value="ECO:0007669"/>
    <property type="project" value="TreeGrafter"/>
</dbReference>
<dbReference type="FunFam" id="3.40.50.720:FF:000053">
    <property type="entry name" value="Quinone oxidoreductase 1"/>
    <property type="match status" value="1"/>
</dbReference>
<keyword evidence="2 4" id="KW-0560">Oxidoreductase</keyword>
<organism evidence="4 5">
    <name type="scientific">Rhodoblastus acidophilus</name>
    <name type="common">Rhodopseudomonas acidophila</name>
    <dbReference type="NCBI Taxonomy" id="1074"/>
    <lineage>
        <taxon>Bacteria</taxon>
        <taxon>Pseudomonadati</taxon>
        <taxon>Pseudomonadota</taxon>
        <taxon>Alphaproteobacteria</taxon>
        <taxon>Hyphomicrobiales</taxon>
        <taxon>Rhodoblastaceae</taxon>
        <taxon>Rhodoblastus</taxon>
    </lineage>
</organism>
<dbReference type="SUPFAM" id="SSF50129">
    <property type="entry name" value="GroES-like"/>
    <property type="match status" value="1"/>
</dbReference>
<sequence length="322" mass="34019">MVKAIRIHETGGPEVLRYEDMDLPAPGPGEAQVRQHAVGVNFIDVYFRTGLYPAPLPFTPGNEGAGEIVAVGPGVKDFRIGDRVAYAGTIGAYAQARNIETKFLAPLPAEISYETAAAMMLKGLTAEYLLFRSYKVQKGDTILVHAAAGGVGLILCQWAKALGAKVIGTVGSEDKAKLAHEAGADDIILYRQEDFSSRVKEITGGALCHAVYDGVGKDTFPGSLDCLRPFGTFVSFGNASGPVPPFNLGLLSPKALFVTRPSLFAFIADEARLREMAARLFAVVASGAVKIPVHASKPLAEAAEVHRALEGRATTGATVLIP</sequence>
<dbReference type="Proteomes" id="UP000439113">
    <property type="component" value="Unassembled WGS sequence"/>
</dbReference>
<dbReference type="AlphaFoldDB" id="A0A6N8DJL8"/>
<dbReference type="PROSITE" id="PS01162">
    <property type="entry name" value="QOR_ZETA_CRYSTAL"/>
    <property type="match status" value="1"/>
</dbReference>
<feature type="domain" description="Enoyl reductase (ER)" evidence="3">
    <location>
        <begin position="11"/>
        <end position="320"/>
    </location>
</feature>
<dbReference type="InterPro" id="IPR011032">
    <property type="entry name" value="GroES-like_sf"/>
</dbReference>
<dbReference type="GO" id="GO:0008270">
    <property type="term" value="F:zinc ion binding"/>
    <property type="evidence" value="ECO:0007669"/>
    <property type="project" value="InterPro"/>
</dbReference>
<proteinExistence type="predicted"/>
<comment type="caution">
    <text evidence="4">The sequence shown here is derived from an EMBL/GenBank/DDBJ whole genome shotgun (WGS) entry which is preliminary data.</text>
</comment>
<dbReference type="InterPro" id="IPR020843">
    <property type="entry name" value="ER"/>
</dbReference>
<gene>
    <name evidence="4" type="ORF">GJ654_00090</name>
</gene>
<dbReference type="SUPFAM" id="SSF51735">
    <property type="entry name" value="NAD(P)-binding Rossmann-fold domains"/>
    <property type="match status" value="1"/>
</dbReference>
<dbReference type="GO" id="GO:0003960">
    <property type="term" value="F:quinone reductase (NADPH) activity"/>
    <property type="evidence" value="ECO:0007669"/>
    <property type="project" value="UniProtKB-EC"/>
</dbReference>